<dbReference type="AlphaFoldDB" id="L1KQT7"/>
<protein>
    <submittedName>
        <fullName evidence="2">Uncharacterized protein</fullName>
    </submittedName>
</protein>
<keyword evidence="3" id="KW-1185">Reference proteome</keyword>
<gene>
    <name evidence="2" type="ORF">STRIP9103_05435</name>
</gene>
<feature type="region of interest" description="Disordered" evidence="1">
    <location>
        <begin position="1"/>
        <end position="51"/>
    </location>
</feature>
<name>L1KQT7_9ACTN</name>
<reference evidence="2 3" key="1">
    <citation type="submission" date="2012-11" db="EMBL/GenBank/DDBJ databases">
        <authorList>
            <person name="Huguet-Tapia J.C."/>
            <person name="Durkin A.S."/>
            <person name="Pettis G.S."/>
            <person name="Badger J.H."/>
        </authorList>
    </citation>
    <scope>NUCLEOTIDE SEQUENCE [LARGE SCALE GENOMIC DNA]</scope>
    <source>
        <strain evidence="2 3">91-03</strain>
    </source>
</reference>
<comment type="caution">
    <text evidence="2">The sequence shown here is derived from an EMBL/GenBank/DDBJ whole genome shotgun (WGS) entry which is preliminary data.</text>
</comment>
<dbReference type="Proteomes" id="UP000010411">
    <property type="component" value="Unassembled WGS sequence"/>
</dbReference>
<proteinExistence type="predicted"/>
<organism evidence="2 3">
    <name type="scientific">Streptomyces ipomoeae 91-03</name>
    <dbReference type="NCBI Taxonomy" id="698759"/>
    <lineage>
        <taxon>Bacteria</taxon>
        <taxon>Bacillati</taxon>
        <taxon>Actinomycetota</taxon>
        <taxon>Actinomycetes</taxon>
        <taxon>Kitasatosporales</taxon>
        <taxon>Streptomycetaceae</taxon>
        <taxon>Streptomyces</taxon>
    </lineage>
</organism>
<accession>L1KQT7</accession>
<feature type="compositionally biased region" description="Polar residues" evidence="1">
    <location>
        <begin position="23"/>
        <end position="44"/>
    </location>
</feature>
<dbReference type="EMBL" id="AEJC01000476">
    <property type="protein sequence ID" value="EKX62919.1"/>
    <property type="molecule type" value="Genomic_DNA"/>
</dbReference>
<evidence type="ECO:0000313" key="2">
    <source>
        <dbReference type="EMBL" id="EKX62919.1"/>
    </source>
</evidence>
<evidence type="ECO:0000256" key="1">
    <source>
        <dbReference type="SAM" id="MobiDB-lite"/>
    </source>
</evidence>
<evidence type="ECO:0000313" key="3">
    <source>
        <dbReference type="Proteomes" id="UP000010411"/>
    </source>
</evidence>
<sequence>MNDRWSAVTSGRRRPVAGDQPRWATSSSDWQRPVISSDQLSTVDGTEPHGG</sequence>